<keyword evidence="2" id="KW-0106">Calcium</keyword>
<dbReference type="Gene3D" id="1.10.238.10">
    <property type="entry name" value="EF-hand"/>
    <property type="match status" value="2"/>
</dbReference>
<keyword evidence="1" id="KW-0677">Repeat</keyword>
<dbReference type="PROSITE" id="PS00018">
    <property type="entry name" value="EF_HAND_1"/>
    <property type="match status" value="1"/>
</dbReference>
<proteinExistence type="predicted"/>
<dbReference type="EMBL" id="JARBDR010000640">
    <property type="protein sequence ID" value="KAJ8309972.1"/>
    <property type="molecule type" value="Genomic_DNA"/>
</dbReference>
<accession>A0ABQ9F264</accession>
<protein>
    <recommendedName>
        <fullName evidence="3">EF-hand domain-containing protein</fullName>
    </recommendedName>
</protein>
<organism evidence="4 5">
    <name type="scientific">Tegillarca granosa</name>
    <name type="common">Malaysian cockle</name>
    <name type="synonym">Anadara granosa</name>
    <dbReference type="NCBI Taxonomy" id="220873"/>
    <lineage>
        <taxon>Eukaryota</taxon>
        <taxon>Metazoa</taxon>
        <taxon>Spiralia</taxon>
        <taxon>Lophotrochozoa</taxon>
        <taxon>Mollusca</taxon>
        <taxon>Bivalvia</taxon>
        <taxon>Autobranchia</taxon>
        <taxon>Pteriomorphia</taxon>
        <taxon>Arcoida</taxon>
        <taxon>Arcoidea</taxon>
        <taxon>Arcidae</taxon>
        <taxon>Tegillarca</taxon>
    </lineage>
</organism>
<dbReference type="InterPro" id="IPR050230">
    <property type="entry name" value="CALM/Myosin/TropC-like"/>
</dbReference>
<dbReference type="PANTHER" id="PTHR23048">
    <property type="entry name" value="MYOSIN LIGHT CHAIN 1, 3"/>
    <property type="match status" value="1"/>
</dbReference>
<dbReference type="Proteomes" id="UP001217089">
    <property type="component" value="Unassembled WGS sequence"/>
</dbReference>
<name>A0ABQ9F264_TEGGR</name>
<evidence type="ECO:0000256" key="2">
    <source>
        <dbReference type="ARBA" id="ARBA00022837"/>
    </source>
</evidence>
<evidence type="ECO:0000313" key="5">
    <source>
        <dbReference type="Proteomes" id="UP001217089"/>
    </source>
</evidence>
<evidence type="ECO:0000313" key="4">
    <source>
        <dbReference type="EMBL" id="KAJ8309972.1"/>
    </source>
</evidence>
<dbReference type="PANTHER" id="PTHR23048:SF0">
    <property type="entry name" value="CALMODULIN LIKE 3"/>
    <property type="match status" value="1"/>
</dbReference>
<dbReference type="InterPro" id="IPR011992">
    <property type="entry name" value="EF-hand-dom_pair"/>
</dbReference>
<feature type="domain" description="EF-hand" evidence="3">
    <location>
        <begin position="73"/>
        <end position="108"/>
    </location>
</feature>
<sequence>MALAKAFKGESEMIEVKKAFSKYDENGDMKISIREAKNVLKDMGYKNPTVDDVKKWMKEAGDKDLADESGHERAEEMAKELIDEADEDGNGEIDYKEFKHIFFGKDDERH</sequence>
<gene>
    <name evidence="4" type="ORF">KUTeg_011837</name>
</gene>
<dbReference type="SUPFAM" id="SSF47473">
    <property type="entry name" value="EF-hand"/>
    <property type="match status" value="1"/>
</dbReference>
<keyword evidence="5" id="KW-1185">Reference proteome</keyword>
<reference evidence="4 5" key="1">
    <citation type="submission" date="2022-12" db="EMBL/GenBank/DDBJ databases">
        <title>Chromosome-level genome of Tegillarca granosa.</title>
        <authorList>
            <person name="Kim J."/>
        </authorList>
    </citation>
    <scope>NUCLEOTIDE SEQUENCE [LARGE SCALE GENOMIC DNA]</scope>
    <source>
        <strain evidence="4">Teg-2019</strain>
        <tissue evidence="4">Adductor muscle</tissue>
    </source>
</reference>
<comment type="caution">
    <text evidence="4">The sequence shown here is derived from an EMBL/GenBank/DDBJ whole genome shotgun (WGS) entry which is preliminary data.</text>
</comment>
<dbReference type="InterPro" id="IPR018247">
    <property type="entry name" value="EF_Hand_1_Ca_BS"/>
</dbReference>
<dbReference type="InterPro" id="IPR002048">
    <property type="entry name" value="EF_hand_dom"/>
</dbReference>
<dbReference type="SMART" id="SM00054">
    <property type="entry name" value="EFh"/>
    <property type="match status" value="2"/>
</dbReference>
<feature type="domain" description="EF-hand" evidence="3">
    <location>
        <begin position="11"/>
        <end position="46"/>
    </location>
</feature>
<evidence type="ECO:0000256" key="1">
    <source>
        <dbReference type="ARBA" id="ARBA00022737"/>
    </source>
</evidence>
<evidence type="ECO:0000259" key="3">
    <source>
        <dbReference type="PROSITE" id="PS50222"/>
    </source>
</evidence>
<dbReference type="PROSITE" id="PS50222">
    <property type="entry name" value="EF_HAND_2"/>
    <property type="match status" value="2"/>
</dbReference>
<dbReference type="Pfam" id="PF13499">
    <property type="entry name" value="EF-hand_7"/>
    <property type="match status" value="1"/>
</dbReference>